<dbReference type="SMART" id="SM00634">
    <property type="entry name" value="BID_1"/>
    <property type="match status" value="3"/>
</dbReference>
<evidence type="ECO:0000259" key="7">
    <source>
        <dbReference type="PROSITE" id="PS51782"/>
    </source>
</evidence>
<dbReference type="InterPro" id="IPR018392">
    <property type="entry name" value="LysM"/>
</dbReference>
<dbReference type="PRINTS" id="PR01369">
    <property type="entry name" value="INTIMIN"/>
</dbReference>
<proteinExistence type="inferred from homology"/>
<dbReference type="SUPFAM" id="SSF49373">
    <property type="entry name" value="Invasin/intimin cell-adhesion fragments"/>
    <property type="match status" value="3"/>
</dbReference>
<dbReference type="InterPro" id="IPR008964">
    <property type="entry name" value="Invasin/intimin_cell_adhesion"/>
</dbReference>
<keyword evidence="3 5" id="KW-0472">Membrane</keyword>
<keyword evidence="5" id="KW-0812">Transmembrane</keyword>
<dbReference type="InterPro" id="IPR024519">
    <property type="entry name" value="IAT_beta"/>
</dbReference>
<evidence type="ECO:0000256" key="1">
    <source>
        <dbReference type="ARBA" id="ARBA00004442"/>
    </source>
</evidence>
<dbReference type="Pfam" id="PF02369">
    <property type="entry name" value="Big_1"/>
    <property type="match status" value="3"/>
</dbReference>
<dbReference type="InterPro" id="IPR038177">
    <property type="entry name" value="IAT_beta_sf"/>
</dbReference>
<feature type="domain" description="LysM" evidence="7">
    <location>
        <begin position="57"/>
        <end position="105"/>
    </location>
</feature>
<dbReference type="Gene3D" id="3.10.350.10">
    <property type="entry name" value="LysM domain"/>
    <property type="match status" value="1"/>
</dbReference>
<dbReference type="GO" id="GO:0007155">
    <property type="term" value="P:cell adhesion"/>
    <property type="evidence" value="ECO:0007669"/>
    <property type="project" value="InterPro"/>
</dbReference>
<reference evidence="8" key="1">
    <citation type="submission" date="2018-07" db="EMBL/GenBank/DDBJ databases">
        <authorList>
            <consortium name="GenomeTrakr network: Whole genome sequencing for foodborne pathogen traceback"/>
        </authorList>
    </citation>
    <scope>NUCLEOTIDE SEQUENCE</scope>
    <source>
        <strain evidence="8">FSIS1702286</strain>
    </source>
</reference>
<accession>A0A638X373</accession>
<dbReference type="InterPro" id="IPR003535">
    <property type="entry name" value="Intimin/invasin_bac"/>
</dbReference>
<feature type="domain" description="Big-1" evidence="6">
    <location>
        <begin position="734"/>
        <end position="824"/>
    </location>
</feature>
<dbReference type="Gene3D" id="2.60.40.10">
    <property type="entry name" value="Immunoglobulins"/>
    <property type="match status" value="3"/>
</dbReference>
<comment type="caution">
    <text evidence="8">The sequence shown here is derived from an EMBL/GenBank/DDBJ whole genome shotgun (WGS) entry which is preliminary data.</text>
</comment>
<evidence type="ECO:0000256" key="2">
    <source>
        <dbReference type="ARBA" id="ARBA00010116"/>
    </source>
</evidence>
<feature type="transmembrane region" description="Helical" evidence="5">
    <location>
        <begin position="18"/>
        <end position="37"/>
    </location>
</feature>
<dbReference type="EMBL" id="AAMLTI010000065">
    <property type="protein sequence ID" value="EDI6916119.1"/>
    <property type="molecule type" value="Genomic_DNA"/>
</dbReference>
<dbReference type="PANTHER" id="PTHR39576">
    <property type="entry name" value="ATTACHING AND EFFACING PROTEIN HOMOLOG-RELATED-RELATED"/>
    <property type="match status" value="1"/>
</dbReference>
<dbReference type="PROSITE" id="PS51782">
    <property type="entry name" value="LYSM"/>
    <property type="match status" value="1"/>
</dbReference>
<gene>
    <name evidence="8" type="ORF">CFL54_23895</name>
</gene>
<dbReference type="CDD" id="cd00118">
    <property type="entry name" value="LysM"/>
    <property type="match status" value="1"/>
</dbReference>
<dbReference type="InterPro" id="IPR013783">
    <property type="entry name" value="Ig-like_fold"/>
</dbReference>
<comment type="subcellular location">
    <subcellularLocation>
        <location evidence="1">Cell outer membrane</location>
    </subcellularLocation>
</comment>
<sequence>MFDDINNHNLKDASAIKFIAWFTIIIQSLFPISMNFIPSFAVAQSNTLQQWDNVETQPYIIKDGETIDNVAKKLNLSFSQLAKLNQFRIFSRGFENVKPGDEIDVPVNTGTPGNAANTLPVKMLYSDSTSTNITRNMNKTTHAENFGFIRSSDSANDIARTMINSAATEEIQKWLSQWGTTRAQVNLDKKLSLDGNSIDTLIPIYNTEDNTFFTQFGIRNKNGRNIFNIGGGGRAIWDNWLLGINSFYDHDISGGNRRIGLGVEAWGNYIQLSANSYFRLNNWQQSRDFSDYNERPANGFDIRANAWLPSFPQLGGKLVYEQYFGNHVALQDNHTLQKNPYSLTAGLNYTPFPLLTLGIDQQFGKGGNNDTQLSLQLTYRPGSSWESQINPSSVSGIRQMSENRYNLVERNNNFIFEYKKQDLISITLSKDEISGPENSIHLVSGQVKSKYELSQILWDSDKYISAGGRVSVVNNKNFNLTLPAYKTNGTPGESVEEANTYNINFVATDKKGNKSNSATLKVIVTSSGHSASARFTGTPVVTGSPSPANGTTAVQVGFTVTDGSGNPLPDQDVVITYNDGTSEKSVTVKTDTSGVAQADVTGTRAGDTAVTAQVNGQAQQAVVKFVPDAVSARFTGTPVVTGSPSPANGTTAVQVGFTVTDGSGNPLPDQDVVITYNDGTAERSVTVKTDAGGVAQADVTGTRAGDTAVTAQVNGQAQQAVVKFVPDAVSARFTGTPVVTGSPAQADNSESITLTYKVIDKSGNTLPNQTITISVNNNAVSDNSSVVTDNQGEASFVVRNSQSGTTTVSASINSHDISTDIIFKPVIRTVVANKMLSAKAPVTGYAPVDTISTTAGVLTYSISPSLPAGLVLDSATGV</sequence>
<protein>
    <submittedName>
        <fullName evidence="8">Invasin</fullName>
    </submittedName>
</protein>
<dbReference type="InterPro" id="IPR003344">
    <property type="entry name" value="Big_1_dom"/>
</dbReference>
<dbReference type="Gene3D" id="2.40.160.160">
    <property type="entry name" value="Inverse autotransporter, beta-domain"/>
    <property type="match status" value="1"/>
</dbReference>
<evidence type="ECO:0000259" key="6">
    <source>
        <dbReference type="PROSITE" id="PS51127"/>
    </source>
</evidence>
<organism evidence="8">
    <name type="scientific">Salmonella enterica subsp. enterica serovar Kentucky</name>
    <dbReference type="NCBI Taxonomy" id="192955"/>
    <lineage>
        <taxon>Bacteria</taxon>
        <taxon>Pseudomonadati</taxon>
        <taxon>Pseudomonadota</taxon>
        <taxon>Gammaproteobacteria</taxon>
        <taxon>Enterobacterales</taxon>
        <taxon>Enterobacteriaceae</taxon>
        <taxon>Salmonella</taxon>
    </lineage>
</organism>
<feature type="non-terminal residue" evidence="8">
    <location>
        <position position="878"/>
    </location>
</feature>
<keyword evidence="5" id="KW-1133">Transmembrane helix</keyword>
<dbReference type="Pfam" id="PF11924">
    <property type="entry name" value="IAT_beta"/>
    <property type="match status" value="1"/>
</dbReference>
<dbReference type="GO" id="GO:0009279">
    <property type="term" value="C:cell outer membrane"/>
    <property type="evidence" value="ECO:0007669"/>
    <property type="project" value="UniProtKB-SubCell"/>
</dbReference>
<evidence type="ECO:0000256" key="5">
    <source>
        <dbReference type="SAM" id="Phobius"/>
    </source>
</evidence>
<comment type="similarity">
    <text evidence="2">Belongs to the intimin/invasin family.</text>
</comment>
<dbReference type="PROSITE" id="PS51127">
    <property type="entry name" value="BIG1"/>
    <property type="match status" value="3"/>
</dbReference>
<keyword evidence="4" id="KW-0998">Cell outer membrane</keyword>
<dbReference type="InterPro" id="IPR051715">
    <property type="entry name" value="Intimin-Invasin_domain"/>
</dbReference>
<dbReference type="InterPro" id="IPR036779">
    <property type="entry name" value="LysM_dom_sf"/>
</dbReference>
<evidence type="ECO:0000256" key="3">
    <source>
        <dbReference type="ARBA" id="ARBA00023136"/>
    </source>
</evidence>
<feature type="domain" description="Big-1" evidence="6">
    <location>
        <begin position="536"/>
        <end position="626"/>
    </location>
</feature>
<evidence type="ECO:0000256" key="4">
    <source>
        <dbReference type="ARBA" id="ARBA00023237"/>
    </source>
</evidence>
<feature type="domain" description="Big-1" evidence="6">
    <location>
        <begin position="635"/>
        <end position="725"/>
    </location>
</feature>
<name>A0A638X373_SALET</name>
<evidence type="ECO:0000313" key="8">
    <source>
        <dbReference type="EMBL" id="EDI6916119.1"/>
    </source>
</evidence>
<dbReference type="AlphaFoldDB" id="A0A638X373"/>
<dbReference type="PANTHER" id="PTHR39576:SF2">
    <property type="entry name" value="ATTACHING AND EFFACING PROTEIN HOMOLOG-RELATED"/>
    <property type="match status" value="1"/>
</dbReference>
<dbReference type="FunFam" id="2.40.160.160:FF:000001">
    <property type="entry name" value="Intimin-like inverse autotransporter SinH"/>
    <property type="match status" value="1"/>
</dbReference>